<dbReference type="EC" id="2.1.3.-" evidence="3"/>
<dbReference type="Gene3D" id="3.40.50.150">
    <property type="entry name" value="Vaccinia Virus protein VP39"/>
    <property type="match status" value="1"/>
</dbReference>
<feature type="binding site" evidence="3 4">
    <location>
        <begin position="60"/>
        <end position="62"/>
    </location>
    <ligand>
        <name>S-adenosyl-L-methionine</name>
        <dbReference type="ChEBI" id="CHEBI:59789"/>
    </ligand>
</feature>
<comment type="catalytic activity">
    <reaction evidence="3">
        <text>prephenate + S-adenosyl-L-methionine = carboxy-S-adenosyl-L-methionine + 3-phenylpyruvate + H2O</text>
        <dbReference type="Rhea" id="RHEA:51692"/>
        <dbReference type="ChEBI" id="CHEBI:15377"/>
        <dbReference type="ChEBI" id="CHEBI:18005"/>
        <dbReference type="ChEBI" id="CHEBI:29934"/>
        <dbReference type="ChEBI" id="CHEBI:59789"/>
        <dbReference type="ChEBI" id="CHEBI:134278"/>
    </reaction>
</comment>
<dbReference type="GO" id="GO:0016743">
    <property type="term" value="F:carboxyl- or carbamoyltransferase activity"/>
    <property type="evidence" value="ECO:0007669"/>
    <property type="project" value="UniProtKB-UniRule"/>
</dbReference>
<evidence type="ECO:0000259" key="5">
    <source>
        <dbReference type="Pfam" id="PF13649"/>
    </source>
</evidence>
<evidence type="ECO:0000256" key="3">
    <source>
        <dbReference type="HAMAP-Rule" id="MF_01589"/>
    </source>
</evidence>
<comment type="caution">
    <text evidence="6">The sequence shown here is derived from an EMBL/GenBank/DDBJ whole genome shotgun (WGS) entry which is preliminary data.</text>
</comment>
<comment type="similarity">
    <text evidence="3">Belongs to the class I-like SAM-binding methyltransferase superfamily. Cx-SAM synthase family.</text>
</comment>
<dbReference type="RefSeq" id="WP_104724731.1">
    <property type="nucleotide sequence ID" value="NZ_FZNE01000004.1"/>
</dbReference>
<keyword evidence="7" id="KW-1185">Reference proteome</keyword>
<evidence type="ECO:0000313" key="7">
    <source>
        <dbReference type="Proteomes" id="UP000257067"/>
    </source>
</evidence>
<dbReference type="PANTHER" id="PTHR43861">
    <property type="entry name" value="TRANS-ACONITATE 2-METHYLTRANSFERASE-RELATED"/>
    <property type="match status" value="1"/>
</dbReference>
<dbReference type="InterPro" id="IPR029063">
    <property type="entry name" value="SAM-dependent_MTases_sf"/>
</dbReference>
<protein>
    <recommendedName>
        <fullName evidence="3">Carboxy-S-adenosyl-L-methionine synthase</fullName>
        <shortName evidence="3">Cx-SAM synthase</shortName>
        <ecNumber evidence="3">2.1.3.-</ecNumber>
    </recommendedName>
</protein>
<gene>
    <name evidence="3 6" type="primary">cmoA</name>
    <name evidence="6" type="ORF">CQA62_04480</name>
</gene>
<feature type="binding site" evidence="3 4">
    <location>
        <begin position="83"/>
        <end position="84"/>
    </location>
    <ligand>
        <name>S-adenosyl-L-methionine</name>
        <dbReference type="ChEBI" id="CHEBI:59789"/>
    </ligand>
</feature>
<dbReference type="PANTHER" id="PTHR43861:SF2">
    <property type="entry name" value="CARBOXY-S-ADENOSYL-L-METHIONINE SYNTHASE"/>
    <property type="match status" value="1"/>
</dbReference>
<dbReference type="CDD" id="cd02440">
    <property type="entry name" value="AdoMet_MTases"/>
    <property type="match status" value="1"/>
</dbReference>
<comment type="function">
    <text evidence="3">Catalyzes the conversion of S-adenosyl-L-methionine (SAM) to carboxy-S-adenosyl-L-methionine (Cx-SAM).</text>
</comment>
<proteinExistence type="inferred from homology"/>
<sequence length="235" mass="27375">MKDILFQSQIKKQFEFDESVASVFDDMLERSIPFYKEQIDLIAHFASLNLEKDKIVYDLGSSTGNALFALYKLCPQAKLIGIDNSRAMCERALLKARAYGVDAEFVCEDFLHYPLKQCNVVIASWTMQFVRPLMREKMIQKIFNSLEDGGVFLMSEKVLSEDKQMGHLMIEHYHHYKMSQGYTQFEINQKREALENVLIPYTLDENRDMLKNSGFCCVEVLFKWVNFALFIAKKV</sequence>
<evidence type="ECO:0000256" key="4">
    <source>
        <dbReference type="PIRSR" id="PIRSR006325-1"/>
    </source>
</evidence>
<dbReference type="InterPro" id="IPR041698">
    <property type="entry name" value="Methyltransf_25"/>
</dbReference>
<dbReference type="AlphaFoldDB" id="A0A3D8IV38"/>
<evidence type="ECO:0000313" key="6">
    <source>
        <dbReference type="EMBL" id="RDU69092.1"/>
    </source>
</evidence>
<dbReference type="NCBIfam" id="TIGR00740">
    <property type="entry name" value="carboxy-S-adenosyl-L-methionine synthase CmoA"/>
    <property type="match status" value="1"/>
</dbReference>
<dbReference type="Proteomes" id="UP000257067">
    <property type="component" value="Unassembled WGS sequence"/>
</dbReference>
<dbReference type="GO" id="GO:1904047">
    <property type="term" value="F:S-adenosyl-L-methionine binding"/>
    <property type="evidence" value="ECO:0007669"/>
    <property type="project" value="UniProtKB-UniRule"/>
</dbReference>
<feature type="binding site" evidence="3">
    <location>
        <position position="191"/>
    </location>
    <ligand>
        <name>S-adenosyl-L-methionine</name>
        <dbReference type="ChEBI" id="CHEBI:59789"/>
    </ligand>
</feature>
<dbReference type="SUPFAM" id="SSF53335">
    <property type="entry name" value="S-adenosyl-L-methionine-dependent methyltransferases"/>
    <property type="match status" value="1"/>
</dbReference>
<dbReference type="GO" id="GO:0002098">
    <property type="term" value="P:tRNA wobble uridine modification"/>
    <property type="evidence" value="ECO:0007669"/>
    <property type="project" value="InterPro"/>
</dbReference>
<keyword evidence="2 3" id="KW-0949">S-adenosyl-L-methionine</keyword>
<dbReference type="EMBL" id="NXLU01000004">
    <property type="protein sequence ID" value="RDU69092.1"/>
    <property type="molecule type" value="Genomic_DNA"/>
</dbReference>
<dbReference type="Pfam" id="PF13649">
    <property type="entry name" value="Methyltransf_25"/>
    <property type="match status" value="1"/>
</dbReference>
<dbReference type="PIRSF" id="PIRSF006325">
    <property type="entry name" value="MeTrfase_bac"/>
    <property type="match status" value="1"/>
</dbReference>
<name>A0A3D8IV38_9HELI</name>
<feature type="binding site" evidence="3 4">
    <location>
        <position position="35"/>
    </location>
    <ligand>
        <name>S-adenosyl-L-methionine</name>
        <dbReference type="ChEBI" id="CHEBI:59789"/>
    </ligand>
</feature>
<feature type="domain" description="Methyltransferase" evidence="5">
    <location>
        <begin position="56"/>
        <end position="150"/>
    </location>
</feature>
<dbReference type="HAMAP" id="MF_01589">
    <property type="entry name" value="Cx_SAM_synthase"/>
    <property type="match status" value="1"/>
</dbReference>
<evidence type="ECO:0000256" key="1">
    <source>
        <dbReference type="ARBA" id="ARBA00022679"/>
    </source>
</evidence>
<dbReference type="OrthoDB" id="5386938at2"/>
<evidence type="ECO:0000256" key="2">
    <source>
        <dbReference type="ARBA" id="ARBA00022691"/>
    </source>
</evidence>
<accession>A0A3D8IV38</accession>
<keyword evidence="1 3" id="KW-0808">Transferase</keyword>
<reference evidence="6 7" key="1">
    <citation type="submission" date="2018-04" db="EMBL/GenBank/DDBJ databases">
        <title>Novel Campyloabacter and Helicobacter Species and Strains.</title>
        <authorList>
            <person name="Mannion A.J."/>
            <person name="Shen Z."/>
            <person name="Fox J.G."/>
        </authorList>
    </citation>
    <scope>NUCLEOTIDE SEQUENCE [LARGE SCALE GENOMIC DNA]</scope>
    <source>
        <strain evidence="6 7">ATCC 700242</strain>
    </source>
</reference>
<organism evidence="6 7">
    <name type="scientific">Helicobacter cholecystus</name>
    <dbReference type="NCBI Taxonomy" id="45498"/>
    <lineage>
        <taxon>Bacteria</taxon>
        <taxon>Pseudomonadati</taxon>
        <taxon>Campylobacterota</taxon>
        <taxon>Epsilonproteobacteria</taxon>
        <taxon>Campylobacterales</taxon>
        <taxon>Helicobacteraceae</taxon>
        <taxon>Helicobacter</taxon>
    </lineage>
</organism>
<comment type="caution">
    <text evidence="3">Lacks conserved residue(s) required for the propagation of feature annotation.</text>
</comment>
<dbReference type="InterPro" id="IPR005271">
    <property type="entry name" value="CmoA"/>
</dbReference>